<dbReference type="AlphaFoldDB" id="A0A089Q7Z2"/>
<organism evidence="1 2">
    <name type="scientific">Cedecea neteri</name>
    <dbReference type="NCBI Taxonomy" id="158822"/>
    <lineage>
        <taxon>Bacteria</taxon>
        <taxon>Pseudomonadati</taxon>
        <taxon>Pseudomonadota</taxon>
        <taxon>Gammaproteobacteria</taxon>
        <taxon>Enterobacterales</taxon>
        <taxon>Enterobacteriaceae</taxon>
        <taxon>Cedecea</taxon>
    </lineage>
</organism>
<proteinExistence type="predicted"/>
<protein>
    <submittedName>
        <fullName evidence="1">Type III secretion system effector protein</fullName>
    </submittedName>
</protein>
<dbReference type="EMBL" id="CP009451">
    <property type="protein sequence ID" value="AIR06614.1"/>
    <property type="molecule type" value="Genomic_DNA"/>
</dbReference>
<evidence type="ECO:0000313" key="1">
    <source>
        <dbReference type="EMBL" id="AIR06614.1"/>
    </source>
</evidence>
<name>A0A089Q7Z2_9ENTR</name>
<dbReference type="Pfam" id="PF05802">
    <property type="entry name" value="SctB2"/>
    <property type="match status" value="1"/>
</dbReference>
<dbReference type="Proteomes" id="UP000029481">
    <property type="component" value="Chromosome"/>
</dbReference>
<gene>
    <name evidence="1" type="ORF">JT31_18955</name>
</gene>
<accession>A0A089Q7Z2</accession>
<reference evidence="1 2" key="1">
    <citation type="submission" date="2014-09" db="EMBL/GenBank/DDBJ databases">
        <title>Cedecea neteri SSMD04 Genome Sequencing.</title>
        <authorList>
            <person name="Tan J.-Y."/>
        </authorList>
    </citation>
    <scope>NUCLEOTIDE SEQUENCE [LARGE SCALE GENOMIC DNA]</scope>
    <source>
        <strain evidence="1 2">SSMD04</strain>
    </source>
</reference>
<dbReference type="OrthoDB" id="6627753at2"/>
<sequence>MVFLDVSPTIEETGNPANRTLSVNDSVNVQGSGKGTLDANDFFAMFDEIWSKLLMLAKQLRDTMQFYNQKKQELSWGLEINTLQQSVKAIDDSYGAAKAGAIGGMFAGVLTVGGAFFGEAGMTVGNAMGQVANGIGSWASGSETRKADAEKAIAELQNKGAQSYAKTLDDTLMKAREIMQQMMEMGRNLVEVFSQVLRAISR</sequence>
<evidence type="ECO:0000313" key="2">
    <source>
        <dbReference type="Proteomes" id="UP000029481"/>
    </source>
</evidence>
<dbReference type="KEGG" id="cnt:JT31_18955"/>
<dbReference type="InterPro" id="IPR008611">
    <property type="entry name" value="SctB2-like"/>
</dbReference>
<keyword evidence="2" id="KW-1185">Reference proteome</keyword>